<dbReference type="EMBL" id="ML211131">
    <property type="protein sequence ID" value="TFK87986.1"/>
    <property type="molecule type" value="Genomic_DNA"/>
</dbReference>
<evidence type="ECO:0000256" key="1">
    <source>
        <dbReference type="SAM" id="MobiDB-lite"/>
    </source>
</evidence>
<dbReference type="Proteomes" id="UP000308197">
    <property type="component" value="Unassembled WGS sequence"/>
</dbReference>
<protein>
    <submittedName>
        <fullName evidence="2">Uncharacterized protein</fullName>
    </submittedName>
</protein>
<evidence type="ECO:0000313" key="3">
    <source>
        <dbReference type="Proteomes" id="UP000308197"/>
    </source>
</evidence>
<sequence>MEAADSGFVPMYLDSSPLDDAQGSNYAECWDSPRARHSVLANPYKPARISFYPLSDNMGSSPPPRFASPGMPPLPSSHPQLYQQVDIAFFCRSPEPMSPQSQVAASFQLSTPSYLELPPPLAGAEFISDLPTPQPALESMESPLPPSDLSEFSWHTSSRLLESDDVPQASFTMSPGESWMEEQPFGERGDDASDGSVYSLPGGCAHPILFDEAEWDGATWDAVCLADFLGDLFEHADPWSTLDDFLDVPSASLQPDLPPTSPSLFLRASDRGGVGYETTPQSPDWQDLSSQTLAEETRACTPLVSVSRGTEALEDVPAVDSDPPSSGDTAYDDTPEEAQTYLPRAEYVSLSAPTMPSPSPVEMLVKPPGATVRGPCSSIPAAEADSDVLEEKCGHDASLGTDGADAAVERGIQTGVPESFDRDVSVDGPSLFADDDVDLDDE</sequence>
<keyword evidence="3" id="KW-1185">Reference proteome</keyword>
<reference evidence="2 3" key="1">
    <citation type="journal article" date="2019" name="Nat. Ecol. Evol.">
        <title>Megaphylogeny resolves global patterns of mushroom evolution.</title>
        <authorList>
            <person name="Varga T."/>
            <person name="Krizsan K."/>
            <person name="Foldi C."/>
            <person name="Dima B."/>
            <person name="Sanchez-Garcia M."/>
            <person name="Sanchez-Ramirez S."/>
            <person name="Szollosi G.J."/>
            <person name="Szarkandi J.G."/>
            <person name="Papp V."/>
            <person name="Albert L."/>
            <person name="Andreopoulos W."/>
            <person name="Angelini C."/>
            <person name="Antonin V."/>
            <person name="Barry K.W."/>
            <person name="Bougher N.L."/>
            <person name="Buchanan P."/>
            <person name="Buyck B."/>
            <person name="Bense V."/>
            <person name="Catcheside P."/>
            <person name="Chovatia M."/>
            <person name="Cooper J."/>
            <person name="Damon W."/>
            <person name="Desjardin D."/>
            <person name="Finy P."/>
            <person name="Geml J."/>
            <person name="Haridas S."/>
            <person name="Hughes K."/>
            <person name="Justo A."/>
            <person name="Karasinski D."/>
            <person name="Kautmanova I."/>
            <person name="Kiss B."/>
            <person name="Kocsube S."/>
            <person name="Kotiranta H."/>
            <person name="LaButti K.M."/>
            <person name="Lechner B.E."/>
            <person name="Liimatainen K."/>
            <person name="Lipzen A."/>
            <person name="Lukacs Z."/>
            <person name="Mihaltcheva S."/>
            <person name="Morgado L.N."/>
            <person name="Niskanen T."/>
            <person name="Noordeloos M.E."/>
            <person name="Ohm R.A."/>
            <person name="Ortiz-Santana B."/>
            <person name="Ovrebo C."/>
            <person name="Racz N."/>
            <person name="Riley R."/>
            <person name="Savchenko A."/>
            <person name="Shiryaev A."/>
            <person name="Soop K."/>
            <person name="Spirin V."/>
            <person name="Szebenyi C."/>
            <person name="Tomsovsky M."/>
            <person name="Tulloss R.E."/>
            <person name="Uehling J."/>
            <person name="Grigoriev I.V."/>
            <person name="Vagvolgyi C."/>
            <person name="Papp T."/>
            <person name="Martin F.M."/>
            <person name="Miettinen O."/>
            <person name="Hibbett D.S."/>
            <person name="Nagy L.G."/>
        </authorList>
    </citation>
    <scope>NUCLEOTIDE SEQUENCE [LARGE SCALE GENOMIC DNA]</scope>
    <source>
        <strain evidence="2 3">HHB13444</strain>
    </source>
</reference>
<feature type="region of interest" description="Disordered" evidence="1">
    <location>
        <begin position="165"/>
        <end position="193"/>
    </location>
</feature>
<feature type="region of interest" description="Disordered" evidence="1">
    <location>
        <begin position="353"/>
        <end position="442"/>
    </location>
</feature>
<organism evidence="2 3">
    <name type="scientific">Polyporus arcularius HHB13444</name>
    <dbReference type="NCBI Taxonomy" id="1314778"/>
    <lineage>
        <taxon>Eukaryota</taxon>
        <taxon>Fungi</taxon>
        <taxon>Dikarya</taxon>
        <taxon>Basidiomycota</taxon>
        <taxon>Agaricomycotina</taxon>
        <taxon>Agaricomycetes</taxon>
        <taxon>Polyporales</taxon>
        <taxon>Polyporaceae</taxon>
        <taxon>Polyporus</taxon>
    </lineage>
</organism>
<proteinExistence type="predicted"/>
<name>A0A5C3PEH5_9APHY</name>
<feature type="region of interest" description="Disordered" evidence="1">
    <location>
        <begin position="132"/>
        <end position="151"/>
    </location>
</feature>
<dbReference type="InParanoid" id="A0A5C3PEH5"/>
<gene>
    <name evidence="2" type="ORF">K466DRAFT_599051</name>
</gene>
<accession>A0A5C3PEH5</accession>
<evidence type="ECO:0000313" key="2">
    <source>
        <dbReference type="EMBL" id="TFK87986.1"/>
    </source>
</evidence>
<dbReference type="AlphaFoldDB" id="A0A5C3PEH5"/>
<feature type="compositionally biased region" description="Acidic residues" evidence="1">
    <location>
        <begin position="433"/>
        <end position="442"/>
    </location>
</feature>